<dbReference type="AlphaFoldDB" id="A0AAD7UVQ8"/>
<evidence type="ECO:0000313" key="3">
    <source>
        <dbReference type="Proteomes" id="UP001234581"/>
    </source>
</evidence>
<dbReference type="InterPro" id="IPR051604">
    <property type="entry name" value="Ergot_Alk_Oxidoreductase"/>
</dbReference>
<gene>
    <name evidence="2" type="ORF">O0I10_010791</name>
</gene>
<reference evidence="2 3" key="1">
    <citation type="submission" date="2023-03" db="EMBL/GenBank/DDBJ databases">
        <title>Genome sequence of Lichtheimia ornata CBS 291.66.</title>
        <authorList>
            <person name="Mohabir J.T."/>
            <person name="Shea T.P."/>
            <person name="Kurbessoian T."/>
            <person name="Berby B."/>
            <person name="Fontaine J."/>
            <person name="Livny J."/>
            <person name="Gnirke A."/>
            <person name="Stajich J.E."/>
            <person name="Cuomo C.A."/>
        </authorList>
    </citation>
    <scope>NUCLEOTIDE SEQUENCE [LARGE SCALE GENOMIC DNA]</scope>
    <source>
        <strain evidence="2">CBS 291.66</strain>
    </source>
</reference>
<sequence>MTTSTERIYIVGGTGNSGKQAIRELLKAGVSVTALTRSPEAAAKHFSDLVSADKNNQHLLTLVQGNYDDMEPFKKSIQGHQRLLIIIHEPISLGDNNYIELKKTYASVAYNAGVKQVVDLSGMAAGRGWRTNFFANMAQTTEMALLELANNQAPGGGRHYVALRPTQFMSNIIAFDGFGIREHGVVMDTSAPDELHQWISPNDVGSVAAGILQDPIDKHKNAVYELVGDYVTPKDRTRYLSEALEREIVYKQVSYLERYKQLIGIGMPHLIAYTVSRCLGDGTTPTGLLSILLGREPETLEHYIHSNKAAFL</sequence>
<name>A0AAD7UVQ8_9FUNG</name>
<comment type="caution">
    <text evidence="2">The sequence shown here is derived from an EMBL/GenBank/DDBJ whole genome shotgun (WGS) entry which is preliminary data.</text>
</comment>
<feature type="domain" description="NmrA-like" evidence="1">
    <location>
        <begin position="5"/>
        <end position="271"/>
    </location>
</feature>
<dbReference type="Proteomes" id="UP001234581">
    <property type="component" value="Unassembled WGS sequence"/>
</dbReference>
<dbReference type="PANTHER" id="PTHR43162:SF1">
    <property type="entry name" value="PRESTALK A DIFFERENTIATION PROTEIN A"/>
    <property type="match status" value="1"/>
</dbReference>
<evidence type="ECO:0000313" key="2">
    <source>
        <dbReference type="EMBL" id="KAJ8653552.1"/>
    </source>
</evidence>
<dbReference type="RefSeq" id="XP_058338466.1">
    <property type="nucleotide sequence ID" value="XM_058490766.1"/>
</dbReference>
<evidence type="ECO:0000259" key="1">
    <source>
        <dbReference type="Pfam" id="PF05368"/>
    </source>
</evidence>
<keyword evidence="3" id="KW-1185">Reference proteome</keyword>
<dbReference type="InterPro" id="IPR036291">
    <property type="entry name" value="NAD(P)-bd_dom_sf"/>
</dbReference>
<dbReference type="SUPFAM" id="SSF51735">
    <property type="entry name" value="NAD(P)-binding Rossmann-fold domains"/>
    <property type="match status" value="1"/>
</dbReference>
<proteinExistence type="predicted"/>
<dbReference type="PANTHER" id="PTHR43162">
    <property type="match status" value="1"/>
</dbReference>
<accession>A0AAD7UVQ8</accession>
<organism evidence="2 3">
    <name type="scientific">Lichtheimia ornata</name>
    <dbReference type="NCBI Taxonomy" id="688661"/>
    <lineage>
        <taxon>Eukaryota</taxon>
        <taxon>Fungi</taxon>
        <taxon>Fungi incertae sedis</taxon>
        <taxon>Mucoromycota</taxon>
        <taxon>Mucoromycotina</taxon>
        <taxon>Mucoromycetes</taxon>
        <taxon>Mucorales</taxon>
        <taxon>Lichtheimiaceae</taxon>
        <taxon>Lichtheimia</taxon>
    </lineage>
</organism>
<protein>
    <recommendedName>
        <fullName evidence="1">NmrA-like domain-containing protein</fullName>
    </recommendedName>
</protein>
<dbReference type="Gene3D" id="3.40.50.720">
    <property type="entry name" value="NAD(P)-binding Rossmann-like Domain"/>
    <property type="match status" value="1"/>
</dbReference>
<dbReference type="Gene3D" id="3.90.25.10">
    <property type="entry name" value="UDP-galactose 4-epimerase, domain 1"/>
    <property type="match status" value="1"/>
</dbReference>
<dbReference type="InterPro" id="IPR008030">
    <property type="entry name" value="NmrA-like"/>
</dbReference>
<dbReference type="Pfam" id="PF05368">
    <property type="entry name" value="NmrA"/>
    <property type="match status" value="1"/>
</dbReference>
<dbReference type="GeneID" id="83218193"/>
<dbReference type="EMBL" id="JARTCD010000076">
    <property type="protein sequence ID" value="KAJ8653552.1"/>
    <property type="molecule type" value="Genomic_DNA"/>
</dbReference>